<evidence type="ECO:0000256" key="1">
    <source>
        <dbReference type="SAM" id="MobiDB-lite"/>
    </source>
</evidence>
<dbReference type="InterPro" id="IPR011021">
    <property type="entry name" value="Arrestin-like_N"/>
</dbReference>
<dbReference type="FunCoup" id="A0A163DAI8">
    <property type="interactions" value="96"/>
</dbReference>
<dbReference type="GeneID" id="28993127"/>
<reference evidence="4" key="1">
    <citation type="submission" date="2015-06" db="EMBL/GenBank/DDBJ databases">
        <title>Expansion of signal transduction pathways in fungi by whole-genome duplication.</title>
        <authorList>
            <consortium name="DOE Joint Genome Institute"/>
            <person name="Corrochano L.M."/>
            <person name="Kuo A."/>
            <person name="Marcet-Houben M."/>
            <person name="Polaino S."/>
            <person name="Salamov A."/>
            <person name="Villalobos J.M."/>
            <person name="Alvarez M.I."/>
            <person name="Avalos J."/>
            <person name="Benito E.P."/>
            <person name="Benoit I."/>
            <person name="Burger G."/>
            <person name="Camino L.P."/>
            <person name="Canovas D."/>
            <person name="Cerda-Olmedo E."/>
            <person name="Cheng J.-F."/>
            <person name="Dominguez A."/>
            <person name="Elias M."/>
            <person name="Eslava A.P."/>
            <person name="Glaser F."/>
            <person name="Grimwood J."/>
            <person name="Gutierrez G."/>
            <person name="Heitman J."/>
            <person name="Henrissat B."/>
            <person name="Iturriaga E.A."/>
            <person name="Lang B.F."/>
            <person name="Lavin J.L."/>
            <person name="Lee S."/>
            <person name="Li W."/>
            <person name="Lindquist E."/>
            <person name="Lopez-Garcia S."/>
            <person name="Luque E.M."/>
            <person name="Marcos A.T."/>
            <person name="Martin J."/>
            <person name="McCluskey K."/>
            <person name="Medina H.R."/>
            <person name="Miralles-Duran A."/>
            <person name="Miyazaki A."/>
            <person name="Munoz-Torres E."/>
            <person name="Oguiza J.A."/>
            <person name="Ohm R."/>
            <person name="Olmedo M."/>
            <person name="Orejas M."/>
            <person name="Ortiz-Castellanos L."/>
            <person name="Pisabarro A.G."/>
            <person name="Rodriguez-Romero J."/>
            <person name="Ruiz-Herrera J."/>
            <person name="Ruiz-Vazquez R."/>
            <person name="Sanz C."/>
            <person name="Schackwitz W."/>
            <person name="Schmutz J."/>
            <person name="Shahriari M."/>
            <person name="Shelest E."/>
            <person name="Silva-Franco F."/>
            <person name="Soanes D."/>
            <person name="Syed K."/>
            <person name="Tagua V.G."/>
            <person name="Talbot N.J."/>
            <person name="Thon M."/>
            <person name="De vries R.P."/>
            <person name="Wiebenga A."/>
            <person name="Yadav J.S."/>
            <person name="Braun E.L."/>
            <person name="Baker S."/>
            <person name="Garre V."/>
            <person name="Horwitz B."/>
            <person name="Torres-Martinez S."/>
            <person name="Idnurm A."/>
            <person name="Herrera-Estrella A."/>
            <person name="Gabaldon T."/>
            <person name="Grigoriev I.V."/>
        </authorList>
    </citation>
    <scope>NUCLEOTIDE SEQUENCE [LARGE SCALE GENOMIC DNA]</scope>
    <source>
        <strain evidence="4">NRRL 1555(-)</strain>
    </source>
</reference>
<gene>
    <name evidence="3" type="ORF">PHYBLDRAFT_149138</name>
</gene>
<evidence type="ECO:0000313" key="4">
    <source>
        <dbReference type="Proteomes" id="UP000077315"/>
    </source>
</evidence>
<proteinExistence type="predicted"/>
<dbReference type="InterPro" id="IPR014752">
    <property type="entry name" value="Arrestin-like_C"/>
</dbReference>
<dbReference type="InterPro" id="IPR011022">
    <property type="entry name" value="Arrestin_C-like"/>
</dbReference>
<dbReference type="EMBL" id="KV440990">
    <property type="protein sequence ID" value="OAD69970.1"/>
    <property type="molecule type" value="Genomic_DNA"/>
</dbReference>
<dbReference type="STRING" id="763407.A0A163DAI8"/>
<dbReference type="InterPro" id="IPR050357">
    <property type="entry name" value="Arrestin_domain-protein"/>
</dbReference>
<feature type="region of interest" description="Disordered" evidence="1">
    <location>
        <begin position="416"/>
        <end position="449"/>
    </location>
</feature>
<evidence type="ECO:0000313" key="3">
    <source>
        <dbReference type="EMBL" id="OAD69970.1"/>
    </source>
</evidence>
<protein>
    <recommendedName>
        <fullName evidence="2">Arrestin C-terminal-like domain-containing protein</fullName>
    </recommendedName>
</protein>
<dbReference type="SMART" id="SM01017">
    <property type="entry name" value="Arrestin_C"/>
    <property type="match status" value="1"/>
</dbReference>
<feature type="compositionally biased region" description="Low complexity" evidence="1">
    <location>
        <begin position="416"/>
        <end position="436"/>
    </location>
</feature>
<dbReference type="InParanoid" id="A0A163DAI8"/>
<organism evidence="3 4">
    <name type="scientific">Phycomyces blakesleeanus (strain ATCC 8743b / DSM 1359 / FGSC 10004 / NBRC 33097 / NRRL 1555)</name>
    <dbReference type="NCBI Taxonomy" id="763407"/>
    <lineage>
        <taxon>Eukaryota</taxon>
        <taxon>Fungi</taxon>
        <taxon>Fungi incertae sedis</taxon>
        <taxon>Mucoromycota</taxon>
        <taxon>Mucoromycotina</taxon>
        <taxon>Mucoromycetes</taxon>
        <taxon>Mucorales</taxon>
        <taxon>Phycomycetaceae</taxon>
        <taxon>Phycomyces</taxon>
    </lineage>
</organism>
<dbReference type="InterPro" id="IPR014756">
    <property type="entry name" value="Ig_E-set"/>
</dbReference>
<keyword evidence="4" id="KW-1185">Reference proteome</keyword>
<dbReference type="VEuPathDB" id="FungiDB:PHYBLDRAFT_149138"/>
<dbReference type="Pfam" id="PF02752">
    <property type="entry name" value="Arrestin_C"/>
    <property type="match status" value="1"/>
</dbReference>
<dbReference type="Gene3D" id="2.60.40.640">
    <property type="match status" value="2"/>
</dbReference>
<dbReference type="GO" id="GO:0031625">
    <property type="term" value="F:ubiquitin protein ligase binding"/>
    <property type="evidence" value="ECO:0007669"/>
    <property type="project" value="TreeGrafter"/>
</dbReference>
<dbReference type="GO" id="GO:0005886">
    <property type="term" value="C:plasma membrane"/>
    <property type="evidence" value="ECO:0007669"/>
    <property type="project" value="TreeGrafter"/>
</dbReference>
<dbReference type="RefSeq" id="XP_018288010.1">
    <property type="nucleotide sequence ID" value="XM_018432221.1"/>
</dbReference>
<feature type="domain" description="Arrestin C-terminal-like" evidence="2">
    <location>
        <begin position="186"/>
        <end position="357"/>
    </location>
</feature>
<dbReference type="GO" id="GO:0005829">
    <property type="term" value="C:cytosol"/>
    <property type="evidence" value="ECO:0007669"/>
    <property type="project" value="TreeGrafter"/>
</dbReference>
<sequence length="574" mass="62349">MIPIPQQPIQTMVNAIRKTNELRIDLTTDEIVLLGEADESAGKLLQGSLLLTLAEPIKVKSICLKFSGKMKVSWSEGVGHHQHYHKQERTILQHKWQFVPVAGVAPKKTYTLAAGHHKWDFELNLPGDLPESLETEGGRVSYGLKAVIERTAFVHNMVKKRSIRIIRCMLPSEFGLSQTLEIHNTWAEKMVYDIALPSKVYANGENIPISFNILPLASQLRVRFLTAFLKEYCTYTANDYSKTDTRMVGTERINQPFHEQDTQTSASTITPQAAAAAAADAAALLAATGTASPSQYNGYWTKVVDLKVPDASPLVFCDADNAMIRIRHKLKFVISLVNADGHYSELRCSVPIIIIDSFAQQAEISNLPAYDQSWRSVPYDPSVWDALRSGSGSFSGSTPLPPLQPLQQTQPLSINTQANTSSPLSSSFSASAAFNPHHSRIPSVDQERQPITISGRTRALSIASNSLLSSTPPSTSLAATDIPIKGRTAGMGSGGMGGMSGSGGGMGGMGGFRRFDPGMDMTSASPVSPVSMWWQGMDLSRVPSYRTAVQFAPANVSSSLPTYDSLETSPHPSR</sequence>
<dbReference type="OrthoDB" id="2333384at2759"/>
<dbReference type="Pfam" id="PF00339">
    <property type="entry name" value="Arrestin_N"/>
    <property type="match status" value="1"/>
</dbReference>
<dbReference type="GO" id="GO:0030674">
    <property type="term" value="F:protein-macromolecule adaptor activity"/>
    <property type="evidence" value="ECO:0007669"/>
    <property type="project" value="TreeGrafter"/>
</dbReference>
<dbReference type="PANTHER" id="PTHR11188">
    <property type="entry name" value="ARRESTIN DOMAIN CONTAINING PROTEIN"/>
    <property type="match status" value="1"/>
</dbReference>
<dbReference type="GO" id="GO:0070086">
    <property type="term" value="P:ubiquitin-dependent endocytosis"/>
    <property type="evidence" value="ECO:0007669"/>
    <property type="project" value="TreeGrafter"/>
</dbReference>
<dbReference type="AlphaFoldDB" id="A0A163DAI8"/>
<dbReference type="Proteomes" id="UP000077315">
    <property type="component" value="Unassembled WGS sequence"/>
</dbReference>
<dbReference type="SUPFAM" id="SSF81296">
    <property type="entry name" value="E set domains"/>
    <property type="match status" value="2"/>
</dbReference>
<name>A0A163DAI8_PHYB8</name>
<accession>A0A163DAI8</accession>
<evidence type="ECO:0000259" key="2">
    <source>
        <dbReference type="SMART" id="SM01017"/>
    </source>
</evidence>
<dbReference type="PANTHER" id="PTHR11188:SF17">
    <property type="entry name" value="FI21816P1"/>
    <property type="match status" value="1"/>
</dbReference>